<keyword evidence="3" id="KW-1185">Reference proteome</keyword>
<dbReference type="RefSeq" id="WP_012108389.1">
    <property type="nucleotide sequence ID" value="NC_009714.1"/>
</dbReference>
<sequence length="242" mass="28124">MSAASEIWDEKSKNYPKFNGDLNEIQKNAIEILSHFGCDFNDKILIDIGAGTGLYSLYFAKFCKFVTACDISKDMLEILKNSAKKFKISNVNTILGEFSKLNFKQHFDIAFLSMSPALQNEDDFEKFCDLADNHIYINWQNPRKSSLLANFINPQKRNPYKTTQKFTEFLDKKNINFKSEIFKETFTRKRSLQAAFENVSWHLKINEIKINENEISKTLQTLADEYGEIEDKIETCIKVIVY</sequence>
<dbReference type="CDD" id="cd02440">
    <property type="entry name" value="AdoMet_MTases"/>
    <property type="match status" value="1"/>
</dbReference>
<dbReference type="Pfam" id="PF13649">
    <property type="entry name" value="Methyltransf_25"/>
    <property type="match status" value="1"/>
</dbReference>
<dbReference type="GO" id="GO:0008168">
    <property type="term" value="F:methyltransferase activity"/>
    <property type="evidence" value="ECO:0007669"/>
    <property type="project" value="UniProtKB-KW"/>
</dbReference>
<reference evidence="3" key="1">
    <citation type="submission" date="2007-07" db="EMBL/GenBank/DDBJ databases">
        <title>Complete genome sequence of Campylobacter hominis ATCC BAA-381, a commensal isolated from the human gastrointestinal tract.</title>
        <authorList>
            <person name="Fouts D.E."/>
            <person name="Mongodin E.F."/>
            <person name="Puiu D."/>
            <person name="Sebastian Y."/>
            <person name="Miller W.G."/>
            <person name="Mandrell R.E."/>
            <person name="Nelson K.E."/>
        </authorList>
    </citation>
    <scope>NUCLEOTIDE SEQUENCE [LARGE SCALE GENOMIC DNA]</scope>
    <source>
        <strain evidence="3">ATCC BAA-381 / LMG 19568 / NCTC 13146 / CH001A</strain>
    </source>
</reference>
<dbReference type="eggNOG" id="COG2265">
    <property type="taxonomic scope" value="Bacteria"/>
</dbReference>
<gene>
    <name evidence="2" type="ordered locus">CHAB381_0514</name>
</gene>
<keyword evidence="2" id="KW-0808">Transferase</keyword>
<keyword evidence="2" id="KW-0489">Methyltransferase</keyword>
<dbReference type="Gene3D" id="3.40.50.150">
    <property type="entry name" value="Vaccinia Virus protein VP39"/>
    <property type="match status" value="1"/>
</dbReference>
<dbReference type="InterPro" id="IPR041698">
    <property type="entry name" value="Methyltransf_25"/>
</dbReference>
<dbReference type="GO" id="GO:0032259">
    <property type="term" value="P:methylation"/>
    <property type="evidence" value="ECO:0007669"/>
    <property type="project" value="UniProtKB-KW"/>
</dbReference>
<organism evidence="2 3">
    <name type="scientific">Campylobacter hominis (strain ATCC BAA-381 / DSM 21671 / CCUG 45161 / LMG 19568 / NCTC 13146 / CH001A)</name>
    <dbReference type="NCBI Taxonomy" id="360107"/>
    <lineage>
        <taxon>Bacteria</taxon>
        <taxon>Pseudomonadati</taxon>
        <taxon>Campylobacterota</taxon>
        <taxon>Epsilonproteobacteria</taxon>
        <taxon>Campylobacterales</taxon>
        <taxon>Campylobacteraceae</taxon>
        <taxon>Campylobacter</taxon>
    </lineage>
</organism>
<evidence type="ECO:0000313" key="2">
    <source>
        <dbReference type="EMBL" id="ABS51844.1"/>
    </source>
</evidence>
<dbReference type="Proteomes" id="UP000002407">
    <property type="component" value="Chromosome"/>
</dbReference>
<accession>A7I0R1</accession>
<dbReference type="AlphaFoldDB" id="A7I0R1"/>
<dbReference type="HOGENOM" id="CLU_060275_3_0_7"/>
<dbReference type="EMBL" id="CP000776">
    <property type="protein sequence ID" value="ABS51844.1"/>
    <property type="molecule type" value="Genomic_DNA"/>
</dbReference>
<dbReference type="InterPro" id="IPR029063">
    <property type="entry name" value="SAM-dependent_MTases_sf"/>
</dbReference>
<dbReference type="SUPFAM" id="SSF53335">
    <property type="entry name" value="S-adenosyl-L-methionine-dependent methyltransferases"/>
    <property type="match status" value="1"/>
</dbReference>
<dbReference type="STRING" id="360107.CHAB381_0514"/>
<evidence type="ECO:0000259" key="1">
    <source>
        <dbReference type="Pfam" id="PF13649"/>
    </source>
</evidence>
<proteinExistence type="predicted"/>
<feature type="domain" description="Methyltransferase" evidence="1">
    <location>
        <begin position="46"/>
        <end position="127"/>
    </location>
</feature>
<name>A7I0R1_CAMHC</name>
<evidence type="ECO:0000313" key="3">
    <source>
        <dbReference type="Proteomes" id="UP000002407"/>
    </source>
</evidence>
<dbReference type="KEGG" id="cha:CHAB381_0514"/>
<dbReference type="OrthoDB" id="9790700at2"/>
<protein>
    <submittedName>
        <fullName evidence="2">Methyltransferase domain family</fullName>
    </submittedName>
</protein>